<comment type="caution">
    <text evidence="3">The sequence shown here is derived from an EMBL/GenBank/DDBJ whole genome shotgun (WGS) entry which is preliminary data.</text>
</comment>
<evidence type="ECO:0000313" key="3">
    <source>
        <dbReference type="EMBL" id="KAF9805351.1"/>
    </source>
</evidence>
<dbReference type="InterPro" id="IPR036047">
    <property type="entry name" value="F-box-like_dom_sf"/>
</dbReference>
<dbReference type="SUPFAM" id="SSF81383">
    <property type="entry name" value="F-box domain"/>
    <property type="match status" value="1"/>
</dbReference>
<evidence type="ECO:0000259" key="2">
    <source>
        <dbReference type="PROSITE" id="PS50181"/>
    </source>
</evidence>
<dbReference type="Proteomes" id="UP000639403">
    <property type="component" value="Unassembled WGS sequence"/>
</dbReference>
<reference evidence="3" key="1">
    <citation type="submission" date="2020-11" db="EMBL/GenBank/DDBJ databases">
        <authorList>
            <person name="Koelle M."/>
            <person name="Horta M.A.C."/>
            <person name="Nowrousian M."/>
            <person name="Ohm R.A."/>
            <person name="Benz P."/>
            <person name="Pilgard A."/>
        </authorList>
    </citation>
    <scope>NUCLEOTIDE SEQUENCE</scope>
    <source>
        <strain evidence="3">FPRL280</strain>
    </source>
</reference>
<protein>
    <recommendedName>
        <fullName evidence="2">F-box domain-containing protein</fullName>
    </recommendedName>
</protein>
<feature type="region of interest" description="Disordered" evidence="1">
    <location>
        <begin position="1"/>
        <end position="27"/>
    </location>
</feature>
<gene>
    <name evidence="3" type="ORF">IEO21_09086</name>
</gene>
<feature type="domain" description="F-box" evidence="2">
    <location>
        <begin position="29"/>
        <end position="78"/>
    </location>
</feature>
<dbReference type="Pfam" id="PF00646">
    <property type="entry name" value="F-box"/>
    <property type="match status" value="1"/>
</dbReference>
<dbReference type="EMBL" id="JADOXO010000389">
    <property type="protein sequence ID" value="KAF9805351.1"/>
    <property type="molecule type" value="Genomic_DNA"/>
</dbReference>
<proteinExistence type="predicted"/>
<dbReference type="CDD" id="cd09917">
    <property type="entry name" value="F-box_SF"/>
    <property type="match status" value="1"/>
</dbReference>
<dbReference type="InterPro" id="IPR001810">
    <property type="entry name" value="F-box_dom"/>
</dbReference>
<evidence type="ECO:0000313" key="4">
    <source>
        <dbReference type="Proteomes" id="UP000639403"/>
    </source>
</evidence>
<organism evidence="3 4">
    <name type="scientific">Rhodonia placenta</name>
    <dbReference type="NCBI Taxonomy" id="104341"/>
    <lineage>
        <taxon>Eukaryota</taxon>
        <taxon>Fungi</taxon>
        <taxon>Dikarya</taxon>
        <taxon>Basidiomycota</taxon>
        <taxon>Agaricomycotina</taxon>
        <taxon>Agaricomycetes</taxon>
        <taxon>Polyporales</taxon>
        <taxon>Adustoporiaceae</taxon>
        <taxon>Rhodonia</taxon>
    </lineage>
</organism>
<accession>A0A8H7NV04</accession>
<dbReference type="SMART" id="SM00256">
    <property type="entry name" value="FBOX"/>
    <property type="match status" value="1"/>
</dbReference>
<evidence type="ECO:0000256" key="1">
    <source>
        <dbReference type="SAM" id="MobiDB-lite"/>
    </source>
</evidence>
<feature type="compositionally biased region" description="Basic residues" evidence="1">
    <location>
        <begin position="1"/>
        <end position="11"/>
    </location>
</feature>
<reference evidence="3" key="2">
    <citation type="journal article" name="Front. Microbiol.">
        <title>Degradative Capacity of Two Strains of Rhodonia placenta: From Phenotype to Genotype.</title>
        <authorList>
            <person name="Kolle M."/>
            <person name="Horta M.A.C."/>
            <person name="Nowrousian M."/>
            <person name="Ohm R.A."/>
            <person name="Benz J.P."/>
            <person name="Pilgard A."/>
        </authorList>
    </citation>
    <scope>NUCLEOTIDE SEQUENCE</scope>
    <source>
        <strain evidence="3">FPRL280</strain>
    </source>
</reference>
<sequence length="552" mass="63416">MAPSKRRKTKANKPATKQPRRSKARGTTLEGIVDMPLDILQEIFAYLGPDDLLYLSRTSKALRTFLMNRASAFLWRMVFKNVDGLPERPEFLNEPAYANVLYSKHCHRQSAHVIRRGCLATDAGEPAGLYPKGVFEDRLPVKEWHFYKPQLSEVMETWAQLSRDSDAQEKFLKAQRQKIQDMKKHANGFRNWEARVLQARLDEERRILDQRLYDIINRLRQDGWGDELDKISEMRFQPLANHRHFKKTHELTDREWGRIKWGLVGELMLIRDKRLARERAAAFKARFTILASITSGLQATRRTREAEFRPQFIDLAVMPEVQDIMSASDGDEIDAEGEKAFRAAFPTLVERWKADADQALRSILEPAIKPRRGTDVFKLAIAYFECDACGHLMPYPDVLAHSCCRASKAKMPAWTEYHTLVCGTAHRRPWDTQHLHAPSENAMLSLRKVIKLCGQDPDRATRPIMDDSNVRICRKSVLGKRIVTWDRAVGCSSLIREEWACRRKRGTHRGADPLSIATEADMINARVQNDDTDPYVSICNESKTLFSLEAGC</sequence>
<dbReference type="AlphaFoldDB" id="A0A8H7NV04"/>
<name>A0A8H7NV04_9APHY</name>
<dbReference type="PROSITE" id="PS50181">
    <property type="entry name" value="FBOX"/>
    <property type="match status" value="1"/>
</dbReference>